<evidence type="ECO:0000256" key="3">
    <source>
        <dbReference type="SAM" id="MobiDB-lite"/>
    </source>
</evidence>
<dbReference type="Pfam" id="PF01497">
    <property type="entry name" value="Peripla_BP_2"/>
    <property type="match status" value="1"/>
</dbReference>
<reference evidence="6 7" key="1">
    <citation type="submission" date="2018-04" db="EMBL/GenBank/DDBJ databases">
        <title>Camelliibacillus theae gen. nov., sp. nov., isolated from Pu'er tea.</title>
        <authorList>
            <person name="Niu L."/>
        </authorList>
    </citation>
    <scope>NUCLEOTIDE SEQUENCE [LARGE SCALE GENOMIC DNA]</scope>
    <source>
        <strain evidence="6 7">T8</strain>
    </source>
</reference>
<dbReference type="AlphaFoldDB" id="A0A2U1K5B7"/>
<evidence type="ECO:0000256" key="4">
    <source>
        <dbReference type="SAM" id="SignalP"/>
    </source>
</evidence>
<organism evidence="6 7">
    <name type="scientific">Pueribacillus theae</name>
    <dbReference type="NCBI Taxonomy" id="2171751"/>
    <lineage>
        <taxon>Bacteria</taxon>
        <taxon>Bacillati</taxon>
        <taxon>Bacillota</taxon>
        <taxon>Bacilli</taxon>
        <taxon>Bacillales</taxon>
        <taxon>Bacillaceae</taxon>
        <taxon>Pueribacillus</taxon>
    </lineage>
</organism>
<keyword evidence="2" id="KW-0175">Coiled coil</keyword>
<comment type="caution">
    <text evidence="6">The sequence shown here is derived from an EMBL/GenBank/DDBJ whole genome shotgun (WGS) entry which is preliminary data.</text>
</comment>
<dbReference type="PROSITE" id="PS50983">
    <property type="entry name" value="FE_B12_PBP"/>
    <property type="match status" value="1"/>
</dbReference>
<keyword evidence="7" id="KW-1185">Reference proteome</keyword>
<dbReference type="InterPro" id="IPR002491">
    <property type="entry name" value="ABC_transptr_periplasmic_BD"/>
</dbReference>
<feature type="coiled-coil region" evidence="2">
    <location>
        <begin position="191"/>
        <end position="218"/>
    </location>
</feature>
<feature type="chain" id="PRO_5039273684" description="Fe/B12 periplasmic-binding domain-containing protein" evidence="4">
    <location>
        <begin position="23"/>
        <end position="242"/>
    </location>
</feature>
<accession>A0A2U1K5B7</accession>
<evidence type="ECO:0000313" key="6">
    <source>
        <dbReference type="EMBL" id="PWA12193.1"/>
    </source>
</evidence>
<evidence type="ECO:0000256" key="2">
    <source>
        <dbReference type="SAM" id="Coils"/>
    </source>
</evidence>
<dbReference type="EMBL" id="QCZG01000011">
    <property type="protein sequence ID" value="PWA12193.1"/>
    <property type="molecule type" value="Genomic_DNA"/>
</dbReference>
<dbReference type="PROSITE" id="PS51257">
    <property type="entry name" value="PROKAR_LIPOPROTEIN"/>
    <property type="match status" value="1"/>
</dbReference>
<dbReference type="SUPFAM" id="SSF53807">
    <property type="entry name" value="Helical backbone' metal receptor"/>
    <property type="match status" value="1"/>
</dbReference>
<gene>
    <name evidence="6" type="ORF">DCC39_07090</name>
</gene>
<proteinExistence type="inferred from homology"/>
<sequence length="242" mass="27435">MDRKYHLGVAALSLLMMIILTACGQSSGKTNATSSTSSGENEAKDFQDYEPVTIETKDRTIQFNEMPQRVVTFDLHPAEIMIALGLEKYIVGTVSHPNQILPEYREVYSQIPVISSDLYTSTSQEAVLEANPDFVYSGWDSTFQEDSIGTVEQLEELGIKAYAQQSTNIIGPTLEDVYEDIRNIGRIFKVEERADKLIKSLNDSIDDVKQRIESQIGEEENPFVFLCTIAEKMHHLQLRRRY</sequence>
<dbReference type="PANTHER" id="PTHR30535">
    <property type="entry name" value="VITAMIN B12-BINDING PROTEIN"/>
    <property type="match status" value="1"/>
</dbReference>
<evidence type="ECO:0000259" key="5">
    <source>
        <dbReference type="PROSITE" id="PS50983"/>
    </source>
</evidence>
<comment type="similarity">
    <text evidence="1">Belongs to the bacterial solute-binding protein 8 family.</text>
</comment>
<protein>
    <recommendedName>
        <fullName evidence="5">Fe/B12 periplasmic-binding domain-containing protein</fullName>
    </recommendedName>
</protein>
<feature type="domain" description="Fe/B12 periplasmic-binding" evidence="5">
    <location>
        <begin position="69"/>
        <end position="242"/>
    </location>
</feature>
<feature type="signal peptide" evidence="4">
    <location>
        <begin position="1"/>
        <end position="22"/>
    </location>
</feature>
<keyword evidence="4" id="KW-0732">Signal</keyword>
<dbReference type="PANTHER" id="PTHR30535:SF7">
    <property type="entry name" value="IRON(III) DICITRATE-BINDING PROTEIN"/>
    <property type="match status" value="1"/>
</dbReference>
<feature type="compositionally biased region" description="Polar residues" evidence="3">
    <location>
        <begin position="26"/>
        <end position="40"/>
    </location>
</feature>
<evidence type="ECO:0000313" key="7">
    <source>
        <dbReference type="Proteomes" id="UP000245998"/>
    </source>
</evidence>
<dbReference type="Proteomes" id="UP000245998">
    <property type="component" value="Unassembled WGS sequence"/>
</dbReference>
<dbReference type="RefSeq" id="WP_116554199.1">
    <property type="nucleotide sequence ID" value="NZ_QCZG01000011.1"/>
</dbReference>
<dbReference type="InterPro" id="IPR050902">
    <property type="entry name" value="ABC_Transporter_SBP"/>
</dbReference>
<feature type="region of interest" description="Disordered" evidence="3">
    <location>
        <begin position="26"/>
        <end position="50"/>
    </location>
</feature>
<dbReference type="Gene3D" id="3.40.50.1980">
    <property type="entry name" value="Nitrogenase molybdenum iron protein domain"/>
    <property type="match status" value="2"/>
</dbReference>
<name>A0A2U1K5B7_9BACI</name>
<evidence type="ECO:0000256" key="1">
    <source>
        <dbReference type="ARBA" id="ARBA00008814"/>
    </source>
</evidence>
<dbReference type="OrthoDB" id="356537at2"/>